<reference evidence="2 3" key="1">
    <citation type="submission" date="2016-03" db="EMBL/GenBank/DDBJ databases">
        <title>EvidentialGene: Evidence-directed Construction of Genes on Genomes.</title>
        <authorList>
            <person name="Gilbert D.G."/>
            <person name="Choi J.-H."/>
            <person name="Mockaitis K."/>
            <person name="Colbourne J."/>
            <person name="Pfrender M."/>
        </authorList>
    </citation>
    <scope>NUCLEOTIDE SEQUENCE [LARGE SCALE GENOMIC DNA]</scope>
    <source>
        <strain evidence="2 3">Xinb3</strain>
        <tissue evidence="2">Complete organism</tissue>
    </source>
</reference>
<name>A0A164SD72_9CRUS</name>
<dbReference type="Proteomes" id="UP000076858">
    <property type="component" value="Unassembled WGS sequence"/>
</dbReference>
<evidence type="ECO:0000313" key="3">
    <source>
        <dbReference type="Proteomes" id="UP000076858"/>
    </source>
</evidence>
<keyword evidence="1" id="KW-0472">Membrane</keyword>
<protein>
    <recommendedName>
        <fullName evidence="4">Transmembrane protein</fullName>
    </recommendedName>
</protein>
<dbReference type="AlphaFoldDB" id="A0A164SD72"/>
<accession>A0A164SD72</accession>
<organism evidence="2 3">
    <name type="scientific">Daphnia magna</name>
    <dbReference type="NCBI Taxonomy" id="35525"/>
    <lineage>
        <taxon>Eukaryota</taxon>
        <taxon>Metazoa</taxon>
        <taxon>Ecdysozoa</taxon>
        <taxon>Arthropoda</taxon>
        <taxon>Crustacea</taxon>
        <taxon>Branchiopoda</taxon>
        <taxon>Diplostraca</taxon>
        <taxon>Cladocera</taxon>
        <taxon>Anomopoda</taxon>
        <taxon>Daphniidae</taxon>
        <taxon>Daphnia</taxon>
    </lineage>
</organism>
<keyword evidence="3" id="KW-1185">Reference proteome</keyword>
<comment type="caution">
    <text evidence="2">The sequence shown here is derived from an EMBL/GenBank/DDBJ whole genome shotgun (WGS) entry which is preliminary data.</text>
</comment>
<feature type="transmembrane region" description="Helical" evidence="1">
    <location>
        <begin position="24"/>
        <end position="53"/>
    </location>
</feature>
<evidence type="ECO:0008006" key="4">
    <source>
        <dbReference type="Google" id="ProtNLM"/>
    </source>
</evidence>
<keyword evidence="1" id="KW-0812">Transmembrane</keyword>
<keyword evidence="1" id="KW-1133">Transmembrane helix</keyword>
<proteinExistence type="predicted"/>
<evidence type="ECO:0000256" key="1">
    <source>
        <dbReference type="SAM" id="Phobius"/>
    </source>
</evidence>
<evidence type="ECO:0000313" key="2">
    <source>
        <dbReference type="EMBL" id="KZS09508.1"/>
    </source>
</evidence>
<gene>
    <name evidence="2" type="ORF">APZ42_026356</name>
</gene>
<sequence>MMAEPSSKPTVQQQQQVHKKPRPFFLGFFFFFPFLVDFVLLHILLVCLSLFVLSRLRDAYCSTSFFPFF</sequence>
<dbReference type="EMBL" id="LRGB01002066">
    <property type="protein sequence ID" value="KZS09508.1"/>
    <property type="molecule type" value="Genomic_DNA"/>
</dbReference>